<dbReference type="SUPFAM" id="SSF52540">
    <property type="entry name" value="P-loop containing nucleoside triphosphate hydrolases"/>
    <property type="match status" value="1"/>
</dbReference>
<dbReference type="PANTHER" id="PTHR32039:SF7">
    <property type="entry name" value="COMPETENCE PROTEIN COMM"/>
    <property type="match status" value="1"/>
</dbReference>
<dbReference type="Proteomes" id="UP001431693">
    <property type="component" value="Unassembled WGS sequence"/>
</dbReference>
<protein>
    <submittedName>
        <fullName evidence="3">YifB family Mg chelatase-like AAA ATPase</fullName>
    </submittedName>
</protein>
<evidence type="ECO:0000313" key="4">
    <source>
        <dbReference type="Proteomes" id="UP001431693"/>
    </source>
</evidence>
<evidence type="ECO:0000256" key="1">
    <source>
        <dbReference type="ARBA" id="ARBA00006354"/>
    </source>
</evidence>
<dbReference type="InterPro" id="IPR020568">
    <property type="entry name" value="Ribosomal_Su5_D2-typ_SF"/>
</dbReference>
<keyword evidence="4" id="KW-1185">Reference proteome</keyword>
<dbReference type="InterPro" id="IPR003593">
    <property type="entry name" value="AAA+_ATPase"/>
</dbReference>
<dbReference type="InterPro" id="IPR025158">
    <property type="entry name" value="Mg_chelat-rel_C"/>
</dbReference>
<dbReference type="InterPro" id="IPR000523">
    <property type="entry name" value="Mg_chelatse_chII-like_cat_dom"/>
</dbReference>
<dbReference type="InterPro" id="IPR004482">
    <property type="entry name" value="Mg_chelat-rel"/>
</dbReference>
<name>A0ABT6ZJ01_9ACTN</name>
<dbReference type="CDD" id="cd00009">
    <property type="entry name" value="AAA"/>
    <property type="match status" value="1"/>
</dbReference>
<dbReference type="InterPro" id="IPR045006">
    <property type="entry name" value="CHLI-like"/>
</dbReference>
<comment type="similarity">
    <text evidence="1">Belongs to the Mg-chelatase subunits D/I family. ComM subfamily.</text>
</comment>
<feature type="domain" description="AAA+ ATPase" evidence="2">
    <location>
        <begin position="208"/>
        <end position="390"/>
    </location>
</feature>
<dbReference type="SUPFAM" id="SSF54211">
    <property type="entry name" value="Ribosomal protein S5 domain 2-like"/>
    <property type="match status" value="1"/>
</dbReference>
<dbReference type="Pfam" id="PF01078">
    <property type="entry name" value="Mg_chelatase"/>
    <property type="match status" value="1"/>
</dbReference>
<dbReference type="Gene3D" id="3.40.50.300">
    <property type="entry name" value="P-loop containing nucleotide triphosphate hydrolases"/>
    <property type="match status" value="1"/>
</dbReference>
<gene>
    <name evidence="3" type="ORF">QJ043_02805</name>
</gene>
<comment type="caution">
    <text evidence="3">The sequence shown here is derived from an EMBL/GenBank/DDBJ whole genome shotgun (WGS) entry which is preliminary data.</text>
</comment>
<dbReference type="NCBIfam" id="TIGR00368">
    <property type="entry name" value="YifB family Mg chelatase-like AAA ATPase"/>
    <property type="match status" value="1"/>
</dbReference>
<dbReference type="EMBL" id="JASJEX010000001">
    <property type="protein sequence ID" value="MDJ1129014.1"/>
    <property type="molecule type" value="Genomic_DNA"/>
</dbReference>
<evidence type="ECO:0000313" key="3">
    <source>
        <dbReference type="EMBL" id="MDJ1129014.1"/>
    </source>
</evidence>
<dbReference type="Gene3D" id="3.30.230.10">
    <property type="match status" value="1"/>
</dbReference>
<dbReference type="RefSeq" id="WP_283722721.1">
    <property type="nucleotide sequence ID" value="NZ_JASJEX010000001.1"/>
</dbReference>
<dbReference type="InterPro" id="IPR014721">
    <property type="entry name" value="Ribsml_uS5_D2-typ_fold_subgr"/>
</dbReference>
<dbReference type="Pfam" id="PF13541">
    <property type="entry name" value="ChlI"/>
    <property type="match status" value="1"/>
</dbReference>
<reference evidence="3" key="1">
    <citation type="submission" date="2023-05" db="EMBL/GenBank/DDBJ databases">
        <title>[olsenella] sp. nov., isolated from a pig farm feces dump.</title>
        <authorList>
            <person name="Chang Y.-H."/>
        </authorList>
    </citation>
    <scope>NUCLEOTIDE SEQUENCE</scope>
    <source>
        <strain evidence="3">YH-ols2217</strain>
    </source>
</reference>
<dbReference type="InterPro" id="IPR027417">
    <property type="entry name" value="P-loop_NTPase"/>
</dbReference>
<organism evidence="3 4">
    <name type="scientific">Kribbibacterium absianum</name>
    <dbReference type="NCBI Taxonomy" id="3044210"/>
    <lineage>
        <taxon>Bacteria</taxon>
        <taxon>Bacillati</taxon>
        <taxon>Actinomycetota</taxon>
        <taxon>Coriobacteriia</taxon>
        <taxon>Coriobacteriales</taxon>
        <taxon>Kribbibacteriaceae</taxon>
        <taxon>Kribbibacterium</taxon>
    </lineage>
</organism>
<sequence length="502" mass="51803">MSARRVHAAVLHGVEALPVDIEVSLSGGIPTISIIGMPDSAVLEARTRVRCALKECGFEIPRLAVTVNLSPADVRKTGTAFDLPIAVGILAATGQIPTRGLSELLLLGELGLHGEVLRPRGTVAYLMLARDLGLTCAGGFDRAEAAAFGSDCVPIWDLAHLARGVAALRDAPSEGPARTCRAPSPVPDFSEVVDQEAPKRACAIAAAGGHGLLMVGPPGAGKTMLARRLPGILPGLTDEEVAQSALIHSVAGDDIAAIQARRRPFAAPHHSISVAGLIGGGQPPGPGQVSLAHNGVLFLDELPEFSKAALQALRQPMEEGQVRLVRATGSYVFPSRFQLVGAANPCPCGHLGDPGHECTCAPAGVARYQAKVGGPIMDRIDLVVDVARPSSDRVVRGEEGTGSRQLAEQVLGAREFASWRASQVDAGGGAGSGAIAGLWFSGDAAAALTRTAAALALGGRAVARMARVARTVADLEQATEVLPRHVAEAAMFRSRDTLGGEQ</sequence>
<evidence type="ECO:0000259" key="2">
    <source>
        <dbReference type="SMART" id="SM00382"/>
    </source>
</evidence>
<dbReference type="PANTHER" id="PTHR32039">
    <property type="entry name" value="MAGNESIUM-CHELATASE SUBUNIT CHLI"/>
    <property type="match status" value="1"/>
</dbReference>
<proteinExistence type="inferred from homology"/>
<dbReference type="Pfam" id="PF13335">
    <property type="entry name" value="Mg_chelatase_C"/>
    <property type="match status" value="1"/>
</dbReference>
<dbReference type="SMART" id="SM00382">
    <property type="entry name" value="AAA"/>
    <property type="match status" value="1"/>
</dbReference>
<accession>A0ABT6ZJ01</accession>